<dbReference type="EMBL" id="LSYV01000005">
    <property type="protein sequence ID" value="KXZ54641.1"/>
    <property type="molecule type" value="Genomic_DNA"/>
</dbReference>
<feature type="compositionally biased region" description="Low complexity" evidence="1">
    <location>
        <begin position="313"/>
        <end position="339"/>
    </location>
</feature>
<reference evidence="3" key="1">
    <citation type="journal article" date="2016" name="Nat. Commun.">
        <title>The Gonium pectorale genome demonstrates co-option of cell cycle regulation during the evolution of multicellularity.</title>
        <authorList>
            <person name="Hanschen E.R."/>
            <person name="Marriage T.N."/>
            <person name="Ferris P.J."/>
            <person name="Hamaji T."/>
            <person name="Toyoda A."/>
            <person name="Fujiyama A."/>
            <person name="Neme R."/>
            <person name="Noguchi H."/>
            <person name="Minakuchi Y."/>
            <person name="Suzuki M."/>
            <person name="Kawai-Toyooka H."/>
            <person name="Smith D.R."/>
            <person name="Sparks H."/>
            <person name="Anderson J."/>
            <person name="Bakaric R."/>
            <person name="Luria V."/>
            <person name="Karger A."/>
            <person name="Kirschner M.W."/>
            <person name="Durand P.M."/>
            <person name="Michod R.E."/>
            <person name="Nozaki H."/>
            <person name="Olson B.J."/>
        </authorList>
    </citation>
    <scope>NUCLEOTIDE SEQUENCE [LARGE SCALE GENOMIC DNA]</scope>
    <source>
        <strain evidence="3">NIES-2863</strain>
    </source>
</reference>
<evidence type="ECO:0000313" key="2">
    <source>
        <dbReference type="EMBL" id="KXZ54641.1"/>
    </source>
</evidence>
<dbReference type="STRING" id="33097.A0A150GXT6"/>
<gene>
    <name evidence="2" type="ORF">GPECTOR_4g707</name>
</gene>
<evidence type="ECO:0000256" key="1">
    <source>
        <dbReference type="SAM" id="MobiDB-lite"/>
    </source>
</evidence>
<proteinExistence type="predicted"/>
<dbReference type="InterPro" id="IPR002110">
    <property type="entry name" value="Ankyrin_rpt"/>
</dbReference>
<feature type="region of interest" description="Disordered" evidence="1">
    <location>
        <begin position="152"/>
        <end position="173"/>
    </location>
</feature>
<feature type="region of interest" description="Disordered" evidence="1">
    <location>
        <begin position="238"/>
        <end position="269"/>
    </location>
</feature>
<name>A0A150GXT6_GONPE</name>
<dbReference type="Proteomes" id="UP000075714">
    <property type="component" value="Unassembled WGS sequence"/>
</dbReference>
<dbReference type="InterPro" id="IPR036770">
    <property type="entry name" value="Ankyrin_rpt-contain_sf"/>
</dbReference>
<comment type="caution">
    <text evidence="2">The sequence shown here is derived from an EMBL/GenBank/DDBJ whole genome shotgun (WGS) entry which is preliminary data.</text>
</comment>
<feature type="region of interest" description="Disordered" evidence="1">
    <location>
        <begin position="305"/>
        <end position="351"/>
    </location>
</feature>
<sequence>MWVRVYGHCLKRGYPQHRTKRAAVITALFLAAQRGQGEIVKLLVTNGASPVQPCFIQGSTELCTPAEVASLNLHFKLSRWLKSAAKARRKEDEVLAMDDEDRLSQVSSRLARGMERARSNYNMSGQLARVSRGSRAGGAISVDGGLTAPSGVGGPPSLALTAQGFAPPQSVDAEQDPQRLAALNFMQNVDLAAFDPEASELGRPGSAPLHRANKAAGGSVRKLLKRLISWGGRDGGGAGGALNPGSPTHAASPSGVRASASHRVRAPGPARNLAVDLEAVDPARPDHTKVLQRFLKDLDLAHWRPEHDGPLERSTAGPGTTGSTRPASPSRSRASPPRSVRGNASPARSRA</sequence>
<accession>A0A150GXT6</accession>
<protein>
    <submittedName>
        <fullName evidence="2">Uncharacterized protein</fullName>
    </submittedName>
</protein>
<dbReference type="Pfam" id="PF00023">
    <property type="entry name" value="Ank"/>
    <property type="match status" value="1"/>
</dbReference>
<dbReference type="OrthoDB" id="194358at2759"/>
<dbReference type="Gene3D" id="1.25.40.20">
    <property type="entry name" value="Ankyrin repeat-containing domain"/>
    <property type="match status" value="1"/>
</dbReference>
<organism evidence="2 3">
    <name type="scientific">Gonium pectorale</name>
    <name type="common">Green alga</name>
    <dbReference type="NCBI Taxonomy" id="33097"/>
    <lineage>
        <taxon>Eukaryota</taxon>
        <taxon>Viridiplantae</taxon>
        <taxon>Chlorophyta</taxon>
        <taxon>core chlorophytes</taxon>
        <taxon>Chlorophyceae</taxon>
        <taxon>CS clade</taxon>
        <taxon>Chlamydomonadales</taxon>
        <taxon>Volvocaceae</taxon>
        <taxon>Gonium</taxon>
    </lineage>
</organism>
<keyword evidence="3" id="KW-1185">Reference proteome</keyword>
<dbReference type="AlphaFoldDB" id="A0A150GXT6"/>
<evidence type="ECO:0000313" key="3">
    <source>
        <dbReference type="Proteomes" id="UP000075714"/>
    </source>
</evidence>